<dbReference type="AlphaFoldDB" id="A0AAQ3U7Q7"/>
<dbReference type="EMBL" id="CP144751">
    <property type="protein sequence ID" value="WVZ86970.1"/>
    <property type="molecule type" value="Genomic_DNA"/>
</dbReference>
<dbReference type="Proteomes" id="UP001341281">
    <property type="component" value="Chromosome 07"/>
</dbReference>
<gene>
    <name evidence="2" type="ORF">U9M48_033680</name>
</gene>
<reference evidence="2 3" key="1">
    <citation type="submission" date="2024-02" db="EMBL/GenBank/DDBJ databases">
        <title>High-quality chromosome-scale genome assembly of Pensacola bahiagrass (Paspalum notatum Flugge var. saurae).</title>
        <authorList>
            <person name="Vega J.M."/>
            <person name="Podio M."/>
            <person name="Orjuela J."/>
            <person name="Siena L.A."/>
            <person name="Pessino S.C."/>
            <person name="Combes M.C."/>
            <person name="Mariac C."/>
            <person name="Albertini E."/>
            <person name="Pupilli F."/>
            <person name="Ortiz J.P.A."/>
            <person name="Leblanc O."/>
        </authorList>
    </citation>
    <scope>NUCLEOTIDE SEQUENCE [LARGE SCALE GENOMIC DNA]</scope>
    <source>
        <strain evidence="2">R1</strain>
        <tissue evidence="2">Leaf</tissue>
    </source>
</reference>
<dbReference type="EMBL" id="CP144751">
    <property type="protein sequence ID" value="WVZ86972.1"/>
    <property type="molecule type" value="Genomic_DNA"/>
</dbReference>
<feature type="non-terminal residue" evidence="2">
    <location>
        <position position="1"/>
    </location>
</feature>
<evidence type="ECO:0000313" key="2">
    <source>
        <dbReference type="EMBL" id="WVZ86971.1"/>
    </source>
</evidence>
<feature type="region of interest" description="Disordered" evidence="1">
    <location>
        <begin position="1"/>
        <end position="113"/>
    </location>
</feature>
<evidence type="ECO:0000313" key="3">
    <source>
        <dbReference type="Proteomes" id="UP001341281"/>
    </source>
</evidence>
<keyword evidence="3" id="KW-1185">Reference proteome</keyword>
<accession>A0AAQ3U7Q7</accession>
<feature type="compositionally biased region" description="Pro residues" evidence="1">
    <location>
        <begin position="63"/>
        <end position="74"/>
    </location>
</feature>
<proteinExistence type="predicted"/>
<protein>
    <submittedName>
        <fullName evidence="2">Uncharacterized protein</fullName>
    </submittedName>
</protein>
<dbReference type="EMBL" id="CP144751">
    <property type="protein sequence ID" value="WVZ86971.1"/>
    <property type="molecule type" value="Genomic_DNA"/>
</dbReference>
<organism evidence="2 3">
    <name type="scientific">Paspalum notatum var. saurae</name>
    <dbReference type="NCBI Taxonomy" id="547442"/>
    <lineage>
        <taxon>Eukaryota</taxon>
        <taxon>Viridiplantae</taxon>
        <taxon>Streptophyta</taxon>
        <taxon>Embryophyta</taxon>
        <taxon>Tracheophyta</taxon>
        <taxon>Spermatophyta</taxon>
        <taxon>Magnoliopsida</taxon>
        <taxon>Liliopsida</taxon>
        <taxon>Poales</taxon>
        <taxon>Poaceae</taxon>
        <taxon>PACMAD clade</taxon>
        <taxon>Panicoideae</taxon>
        <taxon>Andropogonodae</taxon>
        <taxon>Paspaleae</taxon>
        <taxon>Paspalinae</taxon>
        <taxon>Paspalum</taxon>
    </lineage>
</organism>
<name>A0AAQ3U7Q7_PASNO</name>
<evidence type="ECO:0000256" key="1">
    <source>
        <dbReference type="SAM" id="MobiDB-lite"/>
    </source>
</evidence>
<sequence>LRSAPAAATRSLRPSSPLPPRRPHTPAPALHAVARRPQCHPASSSPRRRSASPPSPLRCRRPLPAPSPSLPPALPSGRPAGRLHPMSLRLHAVPAAPPPAPPRAEHLSPSPSSKWATGGPAWCAWRCRHPTLASGPAHPRAWVRRNPPRVSRSSRRVRRGRLQRRCGSLPQCSGWSWVQWRGACGRAKRLDWSYLPPGHLPCAGKRLCFELPA</sequence>